<evidence type="ECO:0000313" key="3">
    <source>
        <dbReference type="EMBL" id="CAG7815462.1"/>
    </source>
</evidence>
<name>A0A8J2KLY1_9HEXA</name>
<feature type="compositionally biased region" description="Polar residues" evidence="2">
    <location>
        <begin position="92"/>
        <end position="114"/>
    </location>
</feature>
<proteinExistence type="predicted"/>
<dbReference type="EMBL" id="CAJVCH010344782">
    <property type="protein sequence ID" value="CAG7815462.1"/>
    <property type="molecule type" value="Genomic_DNA"/>
</dbReference>
<evidence type="ECO:0000256" key="1">
    <source>
        <dbReference type="SAM" id="Coils"/>
    </source>
</evidence>
<protein>
    <submittedName>
        <fullName evidence="3">Uncharacterized protein</fullName>
    </submittedName>
</protein>
<comment type="caution">
    <text evidence="3">The sequence shown here is derived from an EMBL/GenBank/DDBJ whole genome shotgun (WGS) entry which is preliminary data.</text>
</comment>
<dbReference type="Proteomes" id="UP000708208">
    <property type="component" value="Unassembled WGS sequence"/>
</dbReference>
<evidence type="ECO:0000256" key="2">
    <source>
        <dbReference type="SAM" id="MobiDB-lite"/>
    </source>
</evidence>
<keyword evidence="4" id="KW-1185">Reference proteome</keyword>
<evidence type="ECO:0000313" key="4">
    <source>
        <dbReference type="Proteomes" id="UP000708208"/>
    </source>
</evidence>
<accession>A0A8J2KLY1</accession>
<feature type="coiled-coil region" evidence="1">
    <location>
        <begin position="14"/>
        <end position="80"/>
    </location>
</feature>
<feature type="region of interest" description="Disordered" evidence="2">
    <location>
        <begin position="83"/>
        <end position="151"/>
    </location>
</feature>
<sequence>MGSDVRFVKSEKKVKKLKGRVTDLETSMSSWEERLMEIDQQHQNMFSQYNKKICKLSTELETVRAKLRSSQRKIKELEEKLEVQGHGAADSLNETVLSSTLDVDDQNQNKSTAQEPGPSRSETKFPDDNGNSQSHSEQHIEPDVPMSNDGL</sequence>
<organism evidence="3 4">
    <name type="scientific">Allacma fusca</name>
    <dbReference type="NCBI Taxonomy" id="39272"/>
    <lineage>
        <taxon>Eukaryota</taxon>
        <taxon>Metazoa</taxon>
        <taxon>Ecdysozoa</taxon>
        <taxon>Arthropoda</taxon>
        <taxon>Hexapoda</taxon>
        <taxon>Collembola</taxon>
        <taxon>Symphypleona</taxon>
        <taxon>Sminthuridae</taxon>
        <taxon>Allacma</taxon>
    </lineage>
</organism>
<gene>
    <name evidence="3" type="ORF">AFUS01_LOCUS26140</name>
</gene>
<reference evidence="3" key="1">
    <citation type="submission" date="2021-06" db="EMBL/GenBank/DDBJ databases">
        <authorList>
            <person name="Hodson N. C."/>
            <person name="Mongue J. A."/>
            <person name="Jaron S. K."/>
        </authorList>
    </citation>
    <scope>NUCLEOTIDE SEQUENCE</scope>
</reference>
<keyword evidence="1" id="KW-0175">Coiled coil</keyword>
<dbReference type="AlphaFoldDB" id="A0A8J2KLY1"/>